<dbReference type="EMBL" id="BARS01035743">
    <property type="protein sequence ID" value="GAG22009.1"/>
    <property type="molecule type" value="Genomic_DNA"/>
</dbReference>
<protein>
    <submittedName>
        <fullName evidence="1">Uncharacterized protein</fullName>
    </submittedName>
</protein>
<sequence length="85" mass="9661">MTAEKKESYRARTKRVEADLLKIGIGSGLAKKLIYSYRLSVLERLIKATEKRQPGEPATYFLNGLRKSRIKHGLQRGPIGDEDMN</sequence>
<accession>X0VUF3</accession>
<reference evidence="1" key="1">
    <citation type="journal article" date="2014" name="Front. Microbiol.">
        <title>High frequency of phylogenetically diverse reductive dehalogenase-homologous genes in deep subseafloor sedimentary metagenomes.</title>
        <authorList>
            <person name="Kawai M."/>
            <person name="Futagami T."/>
            <person name="Toyoda A."/>
            <person name="Takaki Y."/>
            <person name="Nishi S."/>
            <person name="Hori S."/>
            <person name="Arai W."/>
            <person name="Tsubouchi T."/>
            <person name="Morono Y."/>
            <person name="Uchiyama I."/>
            <person name="Ito T."/>
            <person name="Fujiyama A."/>
            <person name="Inagaki F."/>
            <person name="Takami H."/>
        </authorList>
    </citation>
    <scope>NUCLEOTIDE SEQUENCE</scope>
    <source>
        <strain evidence="1">Expedition CK06-06</strain>
    </source>
</reference>
<comment type="caution">
    <text evidence="1">The sequence shown here is derived from an EMBL/GenBank/DDBJ whole genome shotgun (WGS) entry which is preliminary data.</text>
</comment>
<name>X0VUF3_9ZZZZ</name>
<organism evidence="1">
    <name type="scientific">marine sediment metagenome</name>
    <dbReference type="NCBI Taxonomy" id="412755"/>
    <lineage>
        <taxon>unclassified sequences</taxon>
        <taxon>metagenomes</taxon>
        <taxon>ecological metagenomes</taxon>
    </lineage>
</organism>
<evidence type="ECO:0000313" key="1">
    <source>
        <dbReference type="EMBL" id="GAG22009.1"/>
    </source>
</evidence>
<proteinExistence type="predicted"/>
<dbReference type="AlphaFoldDB" id="X0VUF3"/>
<gene>
    <name evidence="1" type="ORF">S01H1_55036</name>
</gene>